<evidence type="ECO:0000256" key="1">
    <source>
        <dbReference type="SAM" id="MobiDB-lite"/>
    </source>
</evidence>
<dbReference type="Proteomes" id="UP000663850">
    <property type="component" value="Unassembled WGS sequence"/>
</dbReference>
<reference evidence="2" key="1">
    <citation type="submission" date="2021-01" db="EMBL/GenBank/DDBJ databases">
        <authorList>
            <person name="Kaushik A."/>
        </authorList>
    </citation>
    <scope>NUCLEOTIDE SEQUENCE</scope>
    <source>
        <strain evidence="2">Type strain: AG8-Rh-89/</strain>
    </source>
</reference>
<sequence length="224" mass="24600">MKRRHESTIDNAPMPQAEGTENAPRQIFKKRRTVDNWGGLGKRRSLRDINNLFPASGQHASIPYDEKTTSKVTQGKTQRESPISSVKQTSPTSNISPSELSTSLHGPRSEHQYTPTNSRPPPASVPVQRASVSEPAPSLGVGASGPIPVSSFPRFVLQDKPVRITQSQISQQAHSSRKHLDFDSDQEDEGSDSDESDDIGPGTEEVVDSDEKQRVESNYSEINK</sequence>
<proteinExistence type="predicted"/>
<feature type="compositionally biased region" description="Polar residues" evidence="1">
    <location>
        <begin position="164"/>
        <end position="174"/>
    </location>
</feature>
<feature type="region of interest" description="Disordered" evidence="1">
    <location>
        <begin position="1"/>
        <end position="224"/>
    </location>
</feature>
<organism evidence="2 3">
    <name type="scientific">Rhizoctonia solani</name>
    <dbReference type="NCBI Taxonomy" id="456999"/>
    <lineage>
        <taxon>Eukaryota</taxon>
        <taxon>Fungi</taxon>
        <taxon>Dikarya</taxon>
        <taxon>Basidiomycota</taxon>
        <taxon>Agaricomycotina</taxon>
        <taxon>Agaricomycetes</taxon>
        <taxon>Cantharellales</taxon>
        <taxon>Ceratobasidiaceae</taxon>
        <taxon>Rhizoctonia</taxon>
    </lineage>
</organism>
<feature type="compositionally biased region" description="Polar residues" evidence="1">
    <location>
        <begin position="70"/>
        <end position="104"/>
    </location>
</feature>
<dbReference type="AlphaFoldDB" id="A0A8H3DAS4"/>
<dbReference type="EMBL" id="CAJMWZ010006348">
    <property type="protein sequence ID" value="CAE6520429.1"/>
    <property type="molecule type" value="Genomic_DNA"/>
</dbReference>
<accession>A0A8H3DAS4</accession>
<name>A0A8H3DAS4_9AGAM</name>
<evidence type="ECO:0000313" key="2">
    <source>
        <dbReference type="EMBL" id="CAE6520429.1"/>
    </source>
</evidence>
<gene>
    <name evidence="2" type="ORF">RDB_LOCUS117291</name>
</gene>
<evidence type="ECO:0000313" key="3">
    <source>
        <dbReference type="Proteomes" id="UP000663850"/>
    </source>
</evidence>
<comment type="caution">
    <text evidence="2">The sequence shown here is derived from an EMBL/GenBank/DDBJ whole genome shotgun (WGS) entry which is preliminary data.</text>
</comment>
<feature type="compositionally biased region" description="Acidic residues" evidence="1">
    <location>
        <begin position="183"/>
        <end position="198"/>
    </location>
</feature>
<protein>
    <submittedName>
        <fullName evidence="2">Uncharacterized protein</fullName>
    </submittedName>
</protein>